<dbReference type="EMBL" id="CAXAMN010023671">
    <property type="protein sequence ID" value="CAK9079539.1"/>
    <property type="molecule type" value="Genomic_DNA"/>
</dbReference>
<organism evidence="3 4">
    <name type="scientific">Durusdinium trenchii</name>
    <dbReference type="NCBI Taxonomy" id="1381693"/>
    <lineage>
        <taxon>Eukaryota</taxon>
        <taxon>Sar</taxon>
        <taxon>Alveolata</taxon>
        <taxon>Dinophyceae</taxon>
        <taxon>Suessiales</taxon>
        <taxon>Symbiodiniaceae</taxon>
        <taxon>Durusdinium</taxon>
    </lineage>
</organism>
<comment type="caution">
    <text evidence="3">The sequence shown here is derived from an EMBL/GenBank/DDBJ whole genome shotgun (WGS) entry which is preliminary data.</text>
</comment>
<evidence type="ECO:0000313" key="4">
    <source>
        <dbReference type="Proteomes" id="UP001642484"/>
    </source>
</evidence>
<gene>
    <name evidence="3" type="ORF">CCMP2556_LOCUS39155</name>
</gene>
<dbReference type="InterPro" id="IPR057191">
    <property type="entry name" value="DUF7869"/>
</dbReference>
<name>A0ABP0PXK3_9DINO</name>
<sequence length="1805" mass="200845">ESWLAAQFNCISSQTFDVSSASNPPALGDQGEKLFLESPADEVFHSSDEELQTANGGAQPSDESEEIFWSSDEGDYVRPPPVKRGRYAARSSQGSEFLNKSVCKEALARLVGVGNSTISKIRRGEMAFTNHSRPELPKHPMFGFTMRGETSALWEHIIMFLWFVYQSCAEFMPNYFRMAGEQSAETAFPEDKEDVDHDCIARLVNGFSQTLQTVSTDIDVNQIGPGTFRGPMKALPHGTRAELYWEYKVFSESRGLPVASYSTFMRVANPILKPDTRNTGHLRFRKTGEHAQCDQCFSLRKAIAKAKNPAEKLSLQKDHHRHVLSSWLCRHVYWSMRALSQATFAAVIQDNARHAWDALAVSSCVVCAMVDGMDQAKFKVPRTKARHSKLYSRLWRPQLHMAAVWMHGAMLNFFVSNEDCKKNSSTQCEMLMRSLDMILDRFEALPAGLAIQMDNTPREGKNQFFTGWIALLVALGSFRHEFSTPEDVMALLDMSHRPENQAELLRKTAKKFTVETNSLKLDQVADWKDIDPASYGACQPEEIPGYQPHGADVMLLVKRLMADTSPIQMKFMCENTRYKQKFLSGAWPDCPVFTDMCDLSCGRAHEFRSGEIRDVPQVTLALVGYPCKSISQQNCSAKSFKDTTSTTGSGFDALIKFVDRFRPEIVLTENVRQERYAPLSIVSKFKCSPYPIDFFLLPAGQGDAARGKAKVSKKGSSALKWEAGFEEYCQQLGHAAVEENRTSLRARGMPLTERELAILAVAVTKMQSIGPELWPADLQPALSEPLPAFGLEFDEEKMQLQGVGMEEYKKYKMDTLSPSQLSNMAGNALSAYYMWEPCRRAKKAKSLAAGVSTPQNITTADAMPSFQKDVLSICESIFELRHGRVSDVHEKPIGLLVPEHGLFAWPICYGGTFKDIAQRCWEDGGDKLLKMSAELCNRLGLVDSADVDDFKTNFCRIDAPRFGHRSEETTLRLQSSLGHDVCPQHCQFKIPRGNLALGCLYFSDGSQKSLAGFITWVSMCLASQLEKHQGTLADNVHLQTSAASLLRIQTTVKGSTGSSDELDNTIARIVKQNVDAKVMPVSSLTWVTVLRSLTSEPTGFDAAMAKYNSHPEVVSFDSGSSGAISLDNRKKQAVKNLLEATDAQAFEELVRSARDIPFQYGAFGEGFCCSPGLWLNSCGRLDPCPEQDPELAKQLSPLPHEPFVTLDWKLPLDAQGQLILFRRVKFTFERVTGLIPLHQKRKYRMNSEELNRVRNMVALFSQILPHLRARLGDDDANKWQVDVETGMGRDDDILNLMQLRPTVFSLSMLLSHQRQAKEDMRESEKRKVETVETQRKEVLTAQWNYFLAALERDYAQMEQVHAAPAQVRQRLHVKQVAHQAKIVAADHCQVPLDRVATVGFVDYNVPVARQSKAAQTLVSAMSIANDTGAPTATLPKSNMLLLPEGASPNSDLKIAERVRPSPEQSSAQKGLQRLEILVDSLVRYVPLKDSPLLIVNFTGYVEELAAAVLNLRIRGSLSGDGGGFDYDRNLYYLSLHTLDSDSGVAYAQGRELKNIPGAQFLKAIDKMNLEVCVRKGTQMVLHPDQVKQWNNSGVEYAEQFAEVQKKHDSKYLGLLTSIISQPQGSSSQLAAAAPADMDEGATAGSGATEEPIQELNKFESVEKLAEAEKIEYRCMSEVAGIELLLCESKKIFLVADKDRIVAKWTMVGGFGTGKQFGLKSKYVAINESAGAGVPIEWPQGDRTLVQIDHSSISPEHSHVEVMSLYRLLTHLERTKKVSNHKVSYTEVKRVVDGGSAGAADAFTVK</sequence>
<feature type="region of interest" description="Disordered" evidence="1">
    <location>
        <begin position="1629"/>
        <end position="1651"/>
    </location>
</feature>
<feature type="non-terminal residue" evidence="3">
    <location>
        <position position="1"/>
    </location>
</feature>
<dbReference type="PANTHER" id="PTHR33153:SF3">
    <property type="entry name" value="TRAFFICKING PROTEIN PARTICLE COMPLEX SUBUNIT 11 DOMAIN-CONTAINING PROTEIN"/>
    <property type="match status" value="1"/>
</dbReference>
<dbReference type="Proteomes" id="UP001642484">
    <property type="component" value="Unassembled WGS sequence"/>
</dbReference>
<evidence type="ECO:0000259" key="2">
    <source>
        <dbReference type="Pfam" id="PF25273"/>
    </source>
</evidence>
<evidence type="ECO:0000313" key="3">
    <source>
        <dbReference type="EMBL" id="CAK9079539.1"/>
    </source>
</evidence>
<evidence type="ECO:0000256" key="1">
    <source>
        <dbReference type="SAM" id="MobiDB-lite"/>
    </source>
</evidence>
<accession>A0ABP0PXK3</accession>
<feature type="domain" description="DUF7869" evidence="2">
    <location>
        <begin position="393"/>
        <end position="479"/>
    </location>
</feature>
<dbReference type="Pfam" id="PF25273">
    <property type="entry name" value="DUF7869"/>
    <property type="match status" value="1"/>
</dbReference>
<feature type="non-terminal residue" evidence="3">
    <location>
        <position position="1805"/>
    </location>
</feature>
<reference evidence="3 4" key="1">
    <citation type="submission" date="2024-02" db="EMBL/GenBank/DDBJ databases">
        <authorList>
            <person name="Chen Y."/>
            <person name="Shah S."/>
            <person name="Dougan E. K."/>
            <person name="Thang M."/>
            <person name="Chan C."/>
        </authorList>
    </citation>
    <scope>NUCLEOTIDE SEQUENCE [LARGE SCALE GENOMIC DNA]</scope>
</reference>
<dbReference type="PANTHER" id="PTHR33153">
    <property type="entry name" value="MYND-TYPE DOMAIN-CONTAINING PROTEIN"/>
    <property type="match status" value="1"/>
</dbReference>
<dbReference type="Gene3D" id="3.40.50.150">
    <property type="entry name" value="Vaccinia Virus protein VP39"/>
    <property type="match status" value="1"/>
</dbReference>
<keyword evidence="4" id="KW-1185">Reference proteome</keyword>
<dbReference type="InterPro" id="IPR029063">
    <property type="entry name" value="SAM-dependent_MTases_sf"/>
</dbReference>
<protein>
    <recommendedName>
        <fullName evidence="2">DUF7869 domain-containing protein</fullName>
    </recommendedName>
</protein>
<proteinExistence type="predicted"/>
<dbReference type="SUPFAM" id="SSF53335">
    <property type="entry name" value="S-adenosyl-L-methionine-dependent methyltransferases"/>
    <property type="match status" value="1"/>
</dbReference>
<feature type="region of interest" description="Disordered" evidence="1">
    <location>
        <begin position="48"/>
        <end position="70"/>
    </location>
</feature>